<proteinExistence type="predicted"/>
<protein>
    <submittedName>
        <fullName evidence="1">Uncharacterized protein</fullName>
    </submittedName>
</protein>
<evidence type="ECO:0000313" key="2">
    <source>
        <dbReference type="Proteomes" id="UP000748025"/>
    </source>
</evidence>
<dbReference type="AlphaFoldDB" id="A0A9P7NBJ1"/>
<dbReference type="GO" id="GO:0043248">
    <property type="term" value="P:proteasome assembly"/>
    <property type="evidence" value="ECO:0007669"/>
    <property type="project" value="InterPro"/>
</dbReference>
<dbReference type="Proteomes" id="UP000748025">
    <property type="component" value="Unassembled WGS sequence"/>
</dbReference>
<dbReference type="EMBL" id="SRPW01001132">
    <property type="protein sequence ID" value="KAG6006397.1"/>
    <property type="molecule type" value="Genomic_DNA"/>
</dbReference>
<dbReference type="InterPro" id="IPR032157">
    <property type="entry name" value="PAC4"/>
</dbReference>
<dbReference type="Pfam" id="PF16093">
    <property type="entry name" value="PAC4"/>
    <property type="match status" value="1"/>
</dbReference>
<comment type="caution">
    <text evidence="1">The sequence shown here is derived from an EMBL/GenBank/DDBJ whole genome shotgun (WGS) entry which is preliminary data.</text>
</comment>
<dbReference type="Gene3D" id="3.30.230.100">
    <property type="match status" value="1"/>
</dbReference>
<sequence length="150" mass="16200">MAMTATPSQLVSLSVPLPHSLDTRIYLRLSTRAKALVLCLTTATQDEGTSLKPMGSFVYALPNRFDDKQPLATTLFPSESSIEFTTRLAKLLARRAQLPVYVTNSVSFANAGMGGTVEEELEAFKTIVEVTLDKLREAGVGAFAVNGCRS</sequence>
<name>A0A9P7NBJ1_9HYPO</name>
<gene>
    <name evidence="1" type="ORF">E4U43_000441</name>
</gene>
<organism evidence="1 2">
    <name type="scientific">Claviceps pusilla</name>
    <dbReference type="NCBI Taxonomy" id="123648"/>
    <lineage>
        <taxon>Eukaryota</taxon>
        <taxon>Fungi</taxon>
        <taxon>Dikarya</taxon>
        <taxon>Ascomycota</taxon>
        <taxon>Pezizomycotina</taxon>
        <taxon>Sordariomycetes</taxon>
        <taxon>Hypocreomycetidae</taxon>
        <taxon>Hypocreales</taxon>
        <taxon>Clavicipitaceae</taxon>
        <taxon>Claviceps</taxon>
    </lineage>
</organism>
<accession>A0A9P7NBJ1</accession>
<evidence type="ECO:0000313" key="1">
    <source>
        <dbReference type="EMBL" id="KAG6006397.1"/>
    </source>
</evidence>
<dbReference type="OrthoDB" id="5407417at2759"/>
<reference evidence="1" key="1">
    <citation type="journal article" date="2020" name="bioRxiv">
        <title>Whole genome comparisons of ergot fungi reveals the divergence and evolution of species within the genus Claviceps are the result of varying mechanisms driving genome evolution and host range expansion.</title>
        <authorList>
            <person name="Wyka S.A."/>
            <person name="Mondo S.J."/>
            <person name="Liu M."/>
            <person name="Dettman J."/>
            <person name="Nalam V."/>
            <person name="Broders K.D."/>
        </authorList>
    </citation>
    <scope>NUCLEOTIDE SEQUENCE</scope>
    <source>
        <strain evidence="1">CCC 602</strain>
    </source>
</reference>
<keyword evidence="2" id="KW-1185">Reference proteome</keyword>